<dbReference type="Proteomes" id="UP001164539">
    <property type="component" value="Chromosome 12"/>
</dbReference>
<reference evidence="1 2" key="1">
    <citation type="journal article" date="2023" name="Science">
        <title>Complex scaffold remodeling in plant triterpene biosynthesis.</title>
        <authorList>
            <person name="De La Pena R."/>
            <person name="Hodgson H."/>
            <person name="Liu J.C."/>
            <person name="Stephenson M.J."/>
            <person name="Martin A.C."/>
            <person name="Owen C."/>
            <person name="Harkess A."/>
            <person name="Leebens-Mack J."/>
            <person name="Jimenez L.E."/>
            <person name="Osbourn A."/>
            <person name="Sattely E.S."/>
        </authorList>
    </citation>
    <scope>NUCLEOTIDE SEQUENCE [LARGE SCALE GENOMIC DNA]</scope>
    <source>
        <strain evidence="2">cv. JPN11</strain>
        <tissue evidence="1">Leaf</tissue>
    </source>
</reference>
<gene>
    <name evidence="1" type="ORF">OWV82_021129</name>
</gene>
<accession>A0ACC1WYD1</accession>
<evidence type="ECO:0000313" key="1">
    <source>
        <dbReference type="EMBL" id="KAJ4704180.1"/>
    </source>
</evidence>
<keyword evidence="2" id="KW-1185">Reference proteome</keyword>
<proteinExistence type="predicted"/>
<name>A0ACC1WYD1_MELAZ</name>
<evidence type="ECO:0000313" key="2">
    <source>
        <dbReference type="Proteomes" id="UP001164539"/>
    </source>
</evidence>
<comment type="caution">
    <text evidence="1">The sequence shown here is derived from an EMBL/GenBank/DDBJ whole genome shotgun (WGS) entry which is preliminary data.</text>
</comment>
<protein>
    <submittedName>
        <fullName evidence="1">Mediator of RNA polymerase II transcription subunit 33A like</fullName>
    </submittedName>
</protein>
<organism evidence="1 2">
    <name type="scientific">Melia azedarach</name>
    <name type="common">Chinaberry tree</name>
    <dbReference type="NCBI Taxonomy" id="155640"/>
    <lineage>
        <taxon>Eukaryota</taxon>
        <taxon>Viridiplantae</taxon>
        <taxon>Streptophyta</taxon>
        <taxon>Embryophyta</taxon>
        <taxon>Tracheophyta</taxon>
        <taxon>Spermatophyta</taxon>
        <taxon>Magnoliopsida</taxon>
        <taxon>eudicotyledons</taxon>
        <taxon>Gunneridae</taxon>
        <taxon>Pentapetalae</taxon>
        <taxon>rosids</taxon>
        <taxon>malvids</taxon>
        <taxon>Sapindales</taxon>
        <taxon>Meliaceae</taxon>
        <taxon>Melia</taxon>
    </lineage>
</organism>
<dbReference type="EMBL" id="CM051405">
    <property type="protein sequence ID" value="KAJ4704180.1"/>
    <property type="molecule type" value="Genomic_DNA"/>
</dbReference>
<sequence>MEEQSCSLSAAAASFEERVLDTVKRCQQRQQNPVMWAIEIGKCLKPGSVVELGEILVSHLCFQNNHPSVWKFLDYALSCNLLSSIHVLSLLTARVIPNRRSQPQAFRLYLELLTRYALSFHPVEPDACNLKIIESVDVSLQLSHTYKIRDLELGHAFVLFLFSIVVHLIDSVFDDLGLQMASLGISSAVAASVDQQNMDIDSIRNFGLENSEHFELIRRNNSIMVIEVLNKLLETRKAMVLLRLVHFNMPEKFKGLLQRLQFLEANKLASLKLKSESQLLSSLRSNIQKVVGYDYKLDKHKLIGMLIDSKSLRPKCCSNSQSSWSSCWVSFDIYMENAMDGRQLSVTSAVAILTENINALRVLNRASWQETFLALWLSALRLVQRERDPPEGPIPHLESRLCVLLTIVPLAIANVLAEEAKMQFSSLQGAETSGFMETEGGHGMGEKSLACRKEALISSLQVLGNFTGLLCPPASVTGEANNAAAKAASFISKNAKDGLGSGGPRETFKNSGGNMRHLIVEACIARNLIDTSAYYWPGYVSASAVTLSDLSPIQKSPWSMFMEGAPLNGSLVNLLLTTPASSLAEIEKLYQIALNGSAEERLAAAKILCGASLTRGWNIQEHVVHFVVKLLSPPIPTSYSGPRSHLVDHMPMLSAVLFGVFAVDTVHILSLHGVIPEVAASLMPLCEVFGSLVPTSSNKSSASDEPSIYMVFSSAFLFLLRLWKFYRPPIEQCITGGGMPGELTLEYLLLLHNRRTASNSSAVRDETNDNVDRLEHVLDNPIYIDNFPKLRSWYCQNKSCIASTLSGVCSGNPVHQVANKIINMIYSKMTKSGASSGNSSMPSTSTASESLASIGEDIYQRPMLSAWEVLEAMPFVLEAILTACAYGRLSSRDLTTGLRDLVDFLPASLAAIISYFSAEVTRGIWKPVPMNGIDWPSPTAILPSIESEIKEILSAVGVNAPCCSFGTSPLMLPLPVAVLVSLTITFKLHKSLEYIHAVAGPALENCASGCSWPCIPIIGSLWAQKVRRWHDFIVVSCSRSFFRRNKEAVAQLLRSCFSSFLGSLNVSSLLSNQSSVNNLLGSVLATRAVCPSLAPGFLYLRSCRTILDVHHVSDVIVGLVAEYSREAAARWSSSDLPRLKSSQASLSLASSKAREVAALGASLLCVTGGLQVVQELYRETIPTWLLSSRDEKLSKVSAVTRIMEGYAMAYMLVLSGSLIFGVGATPPSWAFSKRARVVGIHLDFIARVLEGNILLGCDPATWKAYVSCLVGLIVSSAPAWIKEVKPETLRKLASGLRGWHECELALSLLERGGVDSIGSVIDLLNVI</sequence>